<dbReference type="RefSeq" id="WP_183187662.1">
    <property type="nucleotide sequence ID" value="NZ_JACICD010000001.1"/>
</dbReference>
<evidence type="ECO:0000313" key="2">
    <source>
        <dbReference type="EMBL" id="MBB3769436.1"/>
    </source>
</evidence>
<evidence type="ECO:0000259" key="1">
    <source>
        <dbReference type="Pfam" id="PF04230"/>
    </source>
</evidence>
<dbReference type="AlphaFoldDB" id="A0A839Z5B8"/>
<name>A0A839Z5B8_9HYPH</name>
<sequence>MSLETKRICFGWRPGDTLPRPEIAGIASGGLPRPADPTYGALARNFARTGNKGYIVIGEATARLFACDRHASAFVDLPALACERDVRASAEALNRAFDLIVLPTAYEIAPDRDFSSLVALLERLDVPVVTLGLGMKDGGLRMEDLHPSLHQLLSWLNDHAALFGVRADRTATWLHANGFPRAVALGCPSMHLHPEAIARLRPPMVAMDRLRLATGGYVLRDLARAAGLSALLEGCDASYFVQDEIFHSVTFAADDIVIDDARGELRKEAMERAITAWGGFVPSFGRYLYFDGLDAWRQAMAGHDLFVGDRFHGGTVALQVGLPTVMFARDVRADELSRFYGIPQPELGGAGADDLAPLLAQALGEQSLAAFRATHARRDAAFWQAMARVGLNRAGTRVKPA</sequence>
<dbReference type="EMBL" id="JACICD010000001">
    <property type="protein sequence ID" value="MBB3769436.1"/>
    <property type="molecule type" value="Genomic_DNA"/>
</dbReference>
<dbReference type="Proteomes" id="UP000533469">
    <property type="component" value="Unassembled WGS sequence"/>
</dbReference>
<dbReference type="InterPro" id="IPR007345">
    <property type="entry name" value="Polysacch_pyruvyl_Trfase"/>
</dbReference>
<feature type="domain" description="Polysaccharide pyruvyl transferase" evidence="1">
    <location>
        <begin position="108"/>
        <end position="330"/>
    </location>
</feature>
<dbReference type="Pfam" id="PF04230">
    <property type="entry name" value="PS_pyruv_trans"/>
    <property type="match status" value="1"/>
</dbReference>
<gene>
    <name evidence="2" type="ORF">FHS55_000022</name>
</gene>
<accession>A0A839Z5B8</accession>
<reference evidence="2 3" key="1">
    <citation type="submission" date="2020-08" db="EMBL/GenBank/DDBJ databases">
        <title>Genomic Encyclopedia of Type Strains, Phase IV (KMG-IV): sequencing the most valuable type-strain genomes for metagenomic binning, comparative biology and taxonomic classification.</title>
        <authorList>
            <person name="Goeker M."/>
        </authorList>
    </citation>
    <scope>NUCLEOTIDE SEQUENCE [LARGE SCALE GENOMIC DNA]</scope>
    <source>
        <strain evidence="2 3">DSM 5895</strain>
    </source>
</reference>
<organism evidence="2 3">
    <name type="scientific">Ancylobacter tetraedralis</name>
    <dbReference type="NCBI Taxonomy" id="217068"/>
    <lineage>
        <taxon>Bacteria</taxon>
        <taxon>Pseudomonadati</taxon>
        <taxon>Pseudomonadota</taxon>
        <taxon>Alphaproteobacteria</taxon>
        <taxon>Hyphomicrobiales</taxon>
        <taxon>Xanthobacteraceae</taxon>
        <taxon>Ancylobacter</taxon>
    </lineage>
</organism>
<comment type="caution">
    <text evidence="2">The sequence shown here is derived from an EMBL/GenBank/DDBJ whole genome shotgun (WGS) entry which is preliminary data.</text>
</comment>
<evidence type="ECO:0000313" key="3">
    <source>
        <dbReference type="Proteomes" id="UP000533469"/>
    </source>
</evidence>
<proteinExistence type="predicted"/>
<keyword evidence="3" id="KW-1185">Reference proteome</keyword>
<protein>
    <recommendedName>
        <fullName evidence="1">Polysaccharide pyruvyl transferase domain-containing protein</fullName>
    </recommendedName>
</protein>